<evidence type="ECO:0000313" key="1">
    <source>
        <dbReference type="EMBL" id="QPI16773.1"/>
    </source>
</evidence>
<organism evidence="1">
    <name type="scientific">Virus NIOZ-UU159</name>
    <dbReference type="NCBI Taxonomy" id="2763270"/>
    <lineage>
        <taxon>Viruses</taxon>
    </lineage>
</organism>
<reference evidence="1" key="1">
    <citation type="submission" date="2020-08" db="EMBL/GenBank/DDBJ databases">
        <title>Bridging the membrane lipid divide: bacteria of the FCB group superphylum have the potential to synthesize archaeal ether lipids.</title>
        <authorList>
            <person name="Villanueva L."/>
            <person name="von Meijenfeldt F.A.B."/>
            <person name="Westbye A.B."/>
            <person name="Yadav S."/>
            <person name="Hopmans E.C."/>
            <person name="Dutilh B.E."/>
            <person name="Sinninghe Damste J.S."/>
        </authorList>
    </citation>
    <scope>NUCLEOTIDE SEQUENCE</scope>
    <source>
        <strain evidence="1">NIOZ-UU159</strain>
    </source>
</reference>
<gene>
    <name evidence="1" type="ORF">NIOZUU159_00268</name>
</gene>
<proteinExistence type="predicted"/>
<protein>
    <submittedName>
        <fullName evidence="1">Uncharacterized protein</fullName>
    </submittedName>
</protein>
<name>A0A7S9SUW2_9VIRU</name>
<dbReference type="EMBL" id="MW030601">
    <property type="protein sequence ID" value="QPI16773.1"/>
    <property type="molecule type" value="Genomic_DNA"/>
</dbReference>
<sequence length="181" mass="20782">MEANLNNDFKYDKIIINLDSLQGIQSSNTNNFGCYFKFNDTIKNAVAIQVIDTIVISEQSAQYNPYEDCFFVILNNIERATTYNKYNNIYGNPDFNIHKYFEKVEYTDNSIPNSRNISVSHIGTSTGSFSDSGTYMFNPVIPTLDRFELTLKDKDFKDILNTKIFSVKLSICIYTLKKSFG</sequence>
<accession>A0A7S9SUW2</accession>